<feature type="region of interest" description="Disordered" evidence="1">
    <location>
        <begin position="84"/>
        <end position="106"/>
    </location>
</feature>
<reference evidence="2 3" key="1">
    <citation type="submission" date="2019-06" db="EMBL/GenBank/DDBJ databases">
        <title>Genomic Encyclopedia of Type Strains, Phase IV (KMG-V): Genome sequencing to study the core and pangenomes of soil and plant-associated prokaryotes.</title>
        <authorList>
            <person name="Whitman W."/>
        </authorList>
    </citation>
    <scope>NUCLEOTIDE SEQUENCE [LARGE SCALE GENOMIC DNA]</scope>
    <source>
        <strain evidence="2 3">BR 10556</strain>
    </source>
</reference>
<dbReference type="STRING" id="1399419.A5906_34875"/>
<evidence type="ECO:0000313" key="3">
    <source>
        <dbReference type="Proteomes" id="UP000315914"/>
    </source>
</evidence>
<protein>
    <recommendedName>
        <fullName evidence="4">ACT domain-containing protein</fullName>
    </recommendedName>
</protein>
<name>A0A560JNK2_9BRAD</name>
<proteinExistence type="predicted"/>
<dbReference type="Proteomes" id="UP000315914">
    <property type="component" value="Unassembled WGS sequence"/>
</dbReference>
<dbReference type="RefSeq" id="WP_080136460.1">
    <property type="nucleotide sequence ID" value="NZ_LWIG01000012.1"/>
</dbReference>
<keyword evidence="3" id="KW-1185">Reference proteome</keyword>
<comment type="caution">
    <text evidence="2">The sequence shown here is derived from an EMBL/GenBank/DDBJ whole genome shotgun (WGS) entry which is preliminary data.</text>
</comment>
<evidence type="ECO:0008006" key="4">
    <source>
        <dbReference type="Google" id="ProtNLM"/>
    </source>
</evidence>
<organism evidence="2 3">
    <name type="scientific">Bradyrhizobium sacchari</name>
    <dbReference type="NCBI Taxonomy" id="1399419"/>
    <lineage>
        <taxon>Bacteria</taxon>
        <taxon>Pseudomonadati</taxon>
        <taxon>Pseudomonadota</taxon>
        <taxon>Alphaproteobacteria</taxon>
        <taxon>Hyphomicrobiales</taxon>
        <taxon>Nitrobacteraceae</taxon>
        <taxon>Bradyrhizobium</taxon>
    </lineage>
</organism>
<evidence type="ECO:0000313" key="2">
    <source>
        <dbReference type="EMBL" id="TWB72743.1"/>
    </source>
</evidence>
<dbReference type="EMBL" id="VITW01000006">
    <property type="protein sequence ID" value="TWB72743.1"/>
    <property type="molecule type" value="Genomic_DNA"/>
</dbReference>
<evidence type="ECO:0000256" key="1">
    <source>
        <dbReference type="SAM" id="MobiDB-lite"/>
    </source>
</evidence>
<sequence length="106" mass="11624">MQPEQRRSVSVTATTSDPFDGIVRLVLDAARFGFGLDQVAMTTHPDGNRTIRMVLEVQPSADCADLADRLSRHPAIMDLRIAELSREQSDQPGVAASHPANERMLP</sequence>
<dbReference type="AlphaFoldDB" id="A0A560JNK2"/>
<gene>
    <name evidence="2" type="ORF">FBZ95_106458</name>
</gene>
<accession>A0A560JNK2</accession>
<dbReference type="OrthoDB" id="8021024at2"/>